<dbReference type="EMBL" id="QYUK01000016">
    <property type="protein sequence ID" value="RJF80849.1"/>
    <property type="molecule type" value="Genomic_DNA"/>
</dbReference>
<dbReference type="Pfam" id="PF11784">
    <property type="entry name" value="DUF3320"/>
    <property type="match status" value="1"/>
</dbReference>
<proteinExistence type="predicted"/>
<dbReference type="InterPro" id="IPR047187">
    <property type="entry name" value="SF1_C_Upf1"/>
</dbReference>
<dbReference type="Pfam" id="PF13195">
    <property type="entry name" value="DUF4011"/>
    <property type="match status" value="1"/>
</dbReference>
<sequence>MDSAPQEEQIGSTTKPRLSLTAQISQRVNFASAQNGVAILKALGLRNEGTEQLENISVQLACQPAILKPKEWRIDRIAAGPEVPLRDLATPLDMALLDGLNEAEIATLELVVRHRDVELLREAHRIELLARDEWGGLPEMDELLAAFISPNDPVVAGILKEASRLLERAGLSGALDGYQSGDPGRIWMLAGAIWSAVTGMGLSYAVPPASFETVGQKVRDPGRIASEGLGTCLDISLLMAAALEAAGLNAAVLFSQGHAWAGVWLTRCDFGRMVEPDVVAVRKAVVARDFVPFETTLLTRRPAIGFDEAVDVGKRHLAEEREADFLKAVDVSRARAARIRPLAAHRVQRVADAVSPEDLKTPAALPRPIDLGLLPGDRIEAEPTTPLGRVQRWQRKLLDLSLGNRLLNFRETKQTVPLLCPDLGALEDTLADGQSFRLLALADEGSFANRDLLSAEVREHSMLLAHDALARHQIACPLTGKDMSNRLIELYRKAKSDTQEGGTNTLFLAAGFLRWKRSASDQRDYRAPLLLIPVKLERSSARSDFRLLHHEDDARVNSTLLEFLKRDFELRIPELEGELPRDRSGIDMPRIFETVRRHVRDAAGFEVVDSAALSTFSFAKYLMWKDLVDRTDSLRQSRLVRHLVDSPTEAFPGADTPMPSPEDIDRRLAPGDLLTPLPADSSQLAAVVAAGKGRDFVLIGPPGTGKSQTIANVIADQLGRGRTVLFVAEKAAALDVVHRRLEAHGLGDACLELHSSKADRKVVLAQLGRSWDRAAKGKAAEWVKIADDLRLTRDQLNAYVEALHRPGIQGFSVFDAIGCAVAAGPQPFALQFSNKDCHDESSYRRLHDLAGEAGRRFGVAGMHGDTRVLGLVGAEEWSFSWEGGFLRAAAALHHDVGAAAEAGNAVGRALGLAPGAAGQPEVRAVLVSLLGQVRDQDDLHPVIGKDLAALKAAVGPFEAAVREYEEAALALGATYPERDIASIPLQRLDLEWREAQTKIWPLSTLARGRIGKMLQTYASGGTADPSTDIAALQRMLKAEREVAASPLAVLPLFVGRQTDLTTIGRLLSQAIQFAGIEKAAIFAGIPEAAWRAVCPGLMTAGGGPLVPALIRYTQAEEALASSRAAFLAAGGRIGEALDRAGLRQALAGLPAERGRFSDWTKWQESRSAADASGLAPVIEVLEAGVAIADTAKAFEAAYMAWWLPLAMDASPELRGFAHWSHEDLIARFRQLDEAAASLAPQEVMRRIAHNLPARDAVPRNSELGALRHQLGLQRPSMPIRALIGQMPNSFSTLAPCVLMSPLSVAQYLPPGQSQFDLVIFDEASQITTWDAIGAIARGRQAIVVGDPRQLPPTNFFGRVDDDGDDVAEYEKDMPSILDEVAAAGVPTRQLNWHYRSRDETLIAFSNHFYYGNNLVTFPAADGAGSAVKLHRVDGIYARGKGRVNEVEAKASVVMIVERLAVWLALPEAKRPTLGVITFNAQQQSLILDLLDEERRKRPEFEWFFADDREEPLIVKNLENIQGDERDVMLFSITFGPDLAGKLPMNFGAINGDGGEKRLNVAVTRARSELHVFTSIRADQIDLSRTSARGVADLKAFLDFAERGPVALPARDRGSLGPVESPFEEAVAAALHARGWDVRSQIGVSGFRIDLGIVHPDFAGRWLAGIECDGAQYHRTATARDRDKLRQAVLERLGWTILRIWSTDWFRSGGIVADRIDLALRDLLAKDRDARELAMACTLQETAEVLPDDRISESVSEEFDAAPSTDEATAAGHEAAPIAIEDGLSDAGHGNDLASAPFAGLQLDPDRFYDESYDLILRQMIVETLAGSGPMPLAVLARRIAQAHGWQRTGQRIQARVLANLGNVEQHDEFGTAFAWVSGSYARRLPFNAGTERLLREISRSEIAALYDQYAARIDAAADSTLELARLAGVLRLSADARAYLELCIAWRQADSLSPRQ</sequence>
<protein>
    <submittedName>
        <fullName evidence="5">DUF3320 domain-containing protein</fullName>
    </submittedName>
</protein>
<dbReference type="Pfam" id="PF18741">
    <property type="entry name" value="MTES_1575"/>
    <property type="match status" value="1"/>
</dbReference>
<comment type="caution">
    <text evidence="5">The sequence shown here is derived from an EMBL/GenBank/DDBJ whole genome shotgun (WGS) entry which is preliminary data.</text>
</comment>
<name>A0A418VUM9_9PROT</name>
<feature type="domain" description="Restriction endonuclease type II-like" evidence="4">
    <location>
        <begin position="1622"/>
        <end position="1715"/>
    </location>
</feature>
<dbReference type="InterPro" id="IPR041677">
    <property type="entry name" value="DNA2/NAM7_AAA_11"/>
</dbReference>
<dbReference type="InterPro" id="IPR025103">
    <property type="entry name" value="DUF4011"/>
</dbReference>
<gene>
    <name evidence="5" type="ORF">D3874_27325</name>
</gene>
<dbReference type="FunFam" id="3.40.960.10:FF:000002">
    <property type="entry name" value="DNA helicase related protein"/>
    <property type="match status" value="1"/>
</dbReference>
<dbReference type="InterPro" id="IPR021754">
    <property type="entry name" value="DUF3320"/>
</dbReference>
<keyword evidence="6" id="KW-1185">Reference proteome</keyword>
<organism evidence="5 6">
    <name type="scientific">Oleomonas cavernae</name>
    <dbReference type="NCBI Taxonomy" id="2320859"/>
    <lineage>
        <taxon>Bacteria</taxon>
        <taxon>Pseudomonadati</taxon>
        <taxon>Pseudomonadota</taxon>
        <taxon>Alphaproteobacteria</taxon>
        <taxon>Acetobacterales</taxon>
        <taxon>Acetobacteraceae</taxon>
        <taxon>Oleomonas</taxon>
    </lineage>
</organism>
<dbReference type="Proteomes" id="UP000284605">
    <property type="component" value="Unassembled WGS sequence"/>
</dbReference>
<dbReference type="Pfam" id="PF13086">
    <property type="entry name" value="AAA_11"/>
    <property type="match status" value="1"/>
</dbReference>
<evidence type="ECO:0000259" key="4">
    <source>
        <dbReference type="Pfam" id="PF18741"/>
    </source>
</evidence>
<reference evidence="5 6" key="1">
    <citation type="submission" date="2018-09" db="EMBL/GenBank/DDBJ databases">
        <authorList>
            <person name="Zhu H."/>
        </authorList>
    </citation>
    <scope>NUCLEOTIDE SEQUENCE [LARGE SCALE GENOMIC DNA]</scope>
    <source>
        <strain evidence="5 6">K1W22B-8</strain>
    </source>
</reference>
<dbReference type="InterPro" id="IPR027417">
    <property type="entry name" value="P-loop_NTPase"/>
</dbReference>
<dbReference type="Pfam" id="PF13087">
    <property type="entry name" value="AAA_12"/>
    <property type="match status" value="1"/>
</dbReference>
<feature type="domain" description="DUF3320" evidence="1">
    <location>
        <begin position="1805"/>
        <end position="1854"/>
    </location>
</feature>
<evidence type="ECO:0000259" key="2">
    <source>
        <dbReference type="Pfam" id="PF13086"/>
    </source>
</evidence>
<dbReference type="GO" id="GO:0004386">
    <property type="term" value="F:helicase activity"/>
    <property type="evidence" value="ECO:0007669"/>
    <property type="project" value="InterPro"/>
</dbReference>
<dbReference type="PANTHER" id="PTHR10887:SF495">
    <property type="entry name" value="HELICASE SENATAXIN ISOFORM X1-RELATED"/>
    <property type="match status" value="1"/>
</dbReference>
<evidence type="ECO:0000259" key="1">
    <source>
        <dbReference type="Pfam" id="PF11784"/>
    </source>
</evidence>
<dbReference type="CDD" id="cd18808">
    <property type="entry name" value="SF1_C_Upf1"/>
    <property type="match status" value="1"/>
</dbReference>
<dbReference type="Gene3D" id="3.40.960.10">
    <property type="entry name" value="VSR Endonuclease"/>
    <property type="match status" value="1"/>
</dbReference>
<dbReference type="OrthoDB" id="9757917at2"/>
<dbReference type="InterPro" id="IPR041679">
    <property type="entry name" value="DNA2/NAM7-like_C"/>
</dbReference>
<evidence type="ECO:0000313" key="5">
    <source>
        <dbReference type="EMBL" id="RJF80849.1"/>
    </source>
</evidence>
<feature type="domain" description="DNA2/NAM7 helicase helicase" evidence="2">
    <location>
        <begin position="1313"/>
        <end position="1353"/>
    </location>
</feature>
<accession>A0A418VUM9</accession>
<dbReference type="InterPro" id="IPR045055">
    <property type="entry name" value="DNA2/NAM7-like"/>
</dbReference>
<evidence type="ECO:0000259" key="3">
    <source>
        <dbReference type="Pfam" id="PF13087"/>
    </source>
</evidence>
<dbReference type="FunFam" id="3.40.50.300:FF:002063">
    <property type="entry name" value="DNA helicase related protein"/>
    <property type="match status" value="1"/>
</dbReference>
<dbReference type="SUPFAM" id="SSF52980">
    <property type="entry name" value="Restriction endonuclease-like"/>
    <property type="match status" value="1"/>
</dbReference>
<dbReference type="SUPFAM" id="SSF52540">
    <property type="entry name" value="P-loop containing nucleoside triphosphate hydrolases"/>
    <property type="match status" value="1"/>
</dbReference>
<dbReference type="InterPro" id="IPR049468">
    <property type="entry name" value="Restrct_endonuc-II-like_dom"/>
</dbReference>
<evidence type="ECO:0000313" key="6">
    <source>
        <dbReference type="Proteomes" id="UP000284605"/>
    </source>
</evidence>
<dbReference type="Gene3D" id="3.40.50.300">
    <property type="entry name" value="P-loop containing nucleotide triphosphate hydrolases"/>
    <property type="match status" value="3"/>
</dbReference>
<dbReference type="InterPro" id="IPR011335">
    <property type="entry name" value="Restrct_endonuc-II-like"/>
</dbReference>
<dbReference type="PANTHER" id="PTHR10887">
    <property type="entry name" value="DNA2/NAM7 HELICASE FAMILY"/>
    <property type="match status" value="1"/>
</dbReference>
<feature type="domain" description="DNA2/NAM7 helicase-like C-terminal" evidence="3">
    <location>
        <begin position="1378"/>
        <end position="1573"/>
    </location>
</feature>